<dbReference type="Gene3D" id="3.30.465.10">
    <property type="match status" value="1"/>
</dbReference>
<dbReference type="SUPFAM" id="SSF56176">
    <property type="entry name" value="FAD-binding/transporter-associated domain-like"/>
    <property type="match status" value="1"/>
</dbReference>
<evidence type="ECO:0000256" key="1">
    <source>
        <dbReference type="ARBA" id="ARBA00001974"/>
    </source>
</evidence>
<dbReference type="InterPro" id="IPR006094">
    <property type="entry name" value="Oxid_FAD_bind_N"/>
</dbReference>
<evidence type="ECO:0000256" key="4">
    <source>
        <dbReference type="ARBA" id="ARBA00022827"/>
    </source>
</evidence>
<dbReference type="PANTHER" id="PTHR42973:SF39">
    <property type="entry name" value="FAD-BINDING PCMH-TYPE DOMAIN-CONTAINING PROTEIN"/>
    <property type="match status" value="1"/>
</dbReference>
<keyword evidence="4" id="KW-0274">FAD</keyword>
<keyword evidence="3" id="KW-0285">Flavoprotein</keyword>
<dbReference type="EMBL" id="JBHTMK010000008">
    <property type="protein sequence ID" value="MFD1365212.1"/>
    <property type="molecule type" value="Genomic_DNA"/>
</dbReference>
<dbReference type="InterPro" id="IPR036318">
    <property type="entry name" value="FAD-bd_PCMH-like_sf"/>
</dbReference>
<proteinExistence type="inferred from homology"/>
<dbReference type="InterPro" id="IPR016167">
    <property type="entry name" value="FAD-bd_PCMH_sub1"/>
</dbReference>
<accession>A0ABW4A3K8</accession>
<protein>
    <submittedName>
        <fullName evidence="7">FAD-binding oxidoreductase</fullName>
    </submittedName>
</protein>
<evidence type="ECO:0000256" key="3">
    <source>
        <dbReference type="ARBA" id="ARBA00022630"/>
    </source>
</evidence>
<dbReference type="InterPro" id="IPR012951">
    <property type="entry name" value="BBE"/>
</dbReference>
<evidence type="ECO:0000313" key="8">
    <source>
        <dbReference type="Proteomes" id="UP001597183"/>
    </source>
</evidence>
<dbReference type="Pfam" id="PF08031">
    <property type="entry name" value="BBE"/>
    <property type="match status" value="1"/>
</dbReference>
<dbReference type="InterPro" id="IPR050416">
    <property type="entry name" value="FAD-linked_Oxidoreductase"/>
</dbReference>
<keyword evidence="5" id="KW-0560">Oxidoreductase</keyword>
<evidence type="ECO:0000256" key="5">
    <source>
        <dbReference type="ARBA" id="ARBA00023002"/>
    </source>
</evidence>
<keyword evidence="8" id="KW-1185">Reference proteome</keyword>
<dbReference type="Gene3D" id="3.30.43.10">
    <property type="entry name" value="Uridine Diphospho-n-acetylenolpyruvylglucosamine Reductase, domain 2"/>
    <property type="match status" value="1"/>
</dbReference>
<dbReference type="InterPro" id="IPR006093">
    <property type="entry name" value="Oxy_OxRdtase_FAD_BS"/>
</dbReference>
<dbReference type="Gene3D" id="3.40.462.20">
    <property type="match status" value="1"/>
</dbReference>
<dbReference type="RefSeq" id="WP_317795448.1">
    <property type="nucleotide sequence ID" value="NZ_AP028461.1"/>
</dbReference>
<dbReference type="InterPro" id="IPR016169">
    <property type="entry name" value="FAD-bd_PCMH_sub2"/>
</dbReference>
<dbReference type="PROSITE" id="PS00862">
    <property type="entry name" value="OX2_COVAL_FAD"/>
    <property type="match status" value="1"/>
</dbReference>
<organism evidence="7 8">
    <name type="scientific">Actinoplanes sichuanensis</name>
    <dbReference type="NCBI Taxonomy" id="512349"/>
    <lineage>
        <taxon>Bacteria</taxon>
        <taxon>Bacillati</taxon>
        <taxon>Actinomycetota</taxon>
        <taxon>Actinomycetes</taxon>
        <taxon>Micromonosporales</taxon>
        <taxon>Micromonosporaceae</taxon>
        <taxon>Actinoplanes</taxon>
    </lineage>
</organism>
<dbReference type="Pfam" id="PF01565">
    <property type="entry name" value="FAD_binding_4"/>
    <property type="match status" value="1"/>
</dbReference>
<reference evidence="8" key="1">
    <citation type="journal article" date="2019" name="Int. J. Syst. Evol. Microbiol.">
        <title>The Global Catalogue of Microorganisms (GCM) 10K type strain sequencing project: providing services to taxonomists for standard genome sequencing and annotation.</title>
        <authorList>
            <consortium name="The Broad Institute Genomics Platform"/>
            <consortium name="The Broad Institute Genome Sequencing Center for Infectious Disease"/>
            <person name="Wu L."/>
            <person name="Ma J."/>
        </authorList>
    </citation>
    <scope>NUCLEOTIDE SEQUENCE [LARGE SCALE GENOMIC DNA]</scope>
    <source>
        <strain evidence="8">CCM 7526</strain>
    </source>
</reference>
<evidence type="ECO:0000313" key="7">
    <source>
        <dbReference type="EMBL" id="MFD1365212.1"/>
    </source>
</evidence>
<name>A0ABW4A3K8_9ACTN</name>
<sequence length="461" mass="47861">MTIDATDLAKLTAEVVGPVLIPGDERYAAEVATWNLSLSHQPVVAVGATCVSDVQAAIRFASAHALPVAVVATGHGAFVSADGAVLINVRRMDAVTVDAAARTATVGAAVEMQSLIHAAAEEGLAPLAGSSPNVGVVGFVLGGGLSPMLGRLHGYAADHVVSAEVVTPDGELRTIDAVTEPDLFWAIRGGKGNFGVVTALTINLFPVTEIYGGGLFFTGEHAAAVLDAYRHLVAGAPDELTASIAFLRLPPLPFVPEPLRGRFTVHVRIAYAGSTQEGERLVAPLRAAAPALIDAVGPMPFTTVAAIHADPVDPMPAYETSAELADFPAEAAAALLAAAGPDVTLPVLMVEIRQLGGALAREPRVPSAVEHRNAGFNLFVATVAEPGMKDAVRMPLQTVTHALGPWTTGHKLINFLTGYDVTPEAVAAAYPLATFERLQQVKAAYDPANMFRINHNIAPGH</sequence>
<evidence type="ECO:0000259" key="6">
    <source>
        <dbReference type="PROSITE" id="PS51387"/>
    </source>
</evidence>
<comment type="caution">
    <text evidence="7">The sequence shown here is derived from an EMBL/GenBank/DDBJ whole genome shotgun (WGS) entry which is preliminary data.</text>
</comment>
<dbReference type="PROSITE" id="PS51387">
    <property type="entry name" value="FAD_PCMH"/>
    <property type="match status" value="1"/>
</dbReference>
<evidence type="ECO:0000256" key="2">
    <source>
        <dbReference type="ARBA" id="ARBA00005466"/>
    </source>
</evidence>
<dbReference type="PANTHER" id="PTHR42973">
    <property type="entry name" value="BINDING OXIDOREDUCTASE, PUTATIVE (AFU_ORTHOLOGUE AFUA_1G17690)-RELATED"/>
    <property type="match status" value="1"/>
</dbReference>
<comment type="cofactor">
    <cofactor evidence="1">
        <name>FAD</name>
        <dbReference type="ChEBI" id="CHEBI:57692"/>
    </cofactor>
</comment>
<gene>
    <name evidence="7" type="ORF">ACFQ5G_07650</name>
</gene>
<dbReference type="InterPro" id="IPR016166">
    <property type="entry name" value="FAD-bd_PCMH"/>
</dbReference>
<comment type="similarity">
    <text evidence="2">Belongs to the oxygen-dependent FAD-linked oxidoreductase family.</text>
</comment>
<dbReference type="Proteomes" id="UP001597183">
    <property type="component" value="Unassembled WGS sequence"/>
</dbReference>
<feature type="domain" description="FAD-binding PCMH-type" evidence="6">
    <location>
        <begin position="38"/>
        <end position="207"/>
    </location>
</feature>